<evidence type="ECO:0000313" key="3">
    <source>
        <dbReference type="Proteomes" id="UP001560296"/>
    </source>
</evidence>
<dbReference type="Proteomes" id="UP001560296">
    <property type="component" value="Unassembled WGS sequence"/>
</dbReference>
<protein>
    <submittedName>
        <fullName evidence="2">Uncharacterized protein</fullName>
    </submittedName>
</protein>
<proteinExistence type="predicted"/>
<comment type="caution">
    <text evidence="2">The sequence shown here is derived from an EMBL/GenBank/DDBJ whole genome shotgun (WGS) entry which is preliminary data.</text>
</comment>
<keyword evidence="3" id="KW-1185">Reference proteome</keyword>
<evidence type="ECO:0000313" key="2">
    <source>
        <dbReference type="EMBL" id="MEX6504713.1"/>
    </source>
</evidence>
<organism evidence="2 3">
    <name type="scientific">Pseudomonas zhanjiangensis</name>
    <dbReference type="NCBI Taxonomy" id="3239015"/>
    <lineage>
        <taxon>Bacteria</taxon>
        <taxon>Pseudomonadati</taxon>
        <taxon>Pseudomonadota</taxon>
        <taxon>Gammaproteobacteria</taxon>
        <taxon>Pseudomonadales</taxon>
        <taxon>Pseudomonadaceae</taxon>
        <taxon>Pseudomonas</taxon>
    </lineage>
</organism>
<name>A0ABV3Z3G7_9PSED</name>
<dbReference type="RefSeq" id="WP_369289631.1">
    <property type="nucleotide sequence ID" value="NZ_JBFTEG010000047.1"/>
</dbReference>
<feature type="region of interest" description="Disordered" evidence="1">
    <location>
        <begin position="181"/>
        <end position="202"/>
    </location>
</feature>
<sequence>MTTPCSGQPIEEWLTNGPFGGNREADVRHLWADPQESFYRLVSLFAGIRISISIGKNPEQARHSGAMGLLDPAEYHAMRRANTQVRIESNLPGLAASLGSANIEAASQLRSGAHRLSHKDLLLVSNHRLSPILPLAQRLYPDALELFYEVPASQPMPREAGIPWQTYELAVRAQITLQGEGRNWHFPAPSPTDRLSYDASRHSQPRFDKVNQAFWADEQNHRNQDTKR</sequence>
<accession>A0ABV3Z3G7</accession>
<gene>
    <name evidence="2" type="ORF">AB5S05_22000</name>
</gene>
<reference evidence="2 3" key="1">
    <citation type="submission" date="2024-07" db="EMBL/GenBank/DDBJ databases">
        <authorList>
            <person name="Li M."/>
        </authorList>
    </citation>
    <scope>NUCLEOTIDE SEQUENCE [LARGE SCALE GENOMIC DNA]</scope>
    <source>
        <strain evidence="2 3">25A3E</strain>
    </source>
</reference>
<dbReference type="EMBL" id="JBFTEG010000047">
    <property type="protein sequence ID" value="MEX6504713.1"/>
    <property type="molecule type" value="Genomic_DNA"/>
</dbReference>
<evidence type="ECO:0000256" key="1">
    <source>
        <dbReference type="SAM" id="MobiDB-lite"/>
    </source>
</evidence>